<dbReference type="InterPro" id="IPR018511">
    <property type="entry name" value="Hemolysin-typ_Ca-bd_CS"/>
</dbReference>
<name>A3TSY0_PSEBH</name>
<dbReference type="SUPFAM" id="SSF49899">
    <property type="entry name" value="Concanavalin A-like lectins/glucanases"/>
    <property type="match status" value="2"/>
</dbReference>
<dbReference type="Pfam" id="PF17803">
    <property type="entry name" value="Cadherin_4"/>
    <property type="match status" value="1"/>
</dbReference>
<dbReference type="Pfam" id="PF00353">
    <property type="entry name" value="HemolysinCabind"/>
    <property type="match status" value="10"/>
</dbReference>
<dbReference type="EMBL" id="AAMO01000001">
    <property type="protein sequence ID" value="EAQ04757.1"/>
    <property type="molecule type" value="Genomic_DNA"/>
</dbReference>
<dbReference type="InterPro" id="IPR001343">
    <property type="entry name" value="Hemolysn_Ca-bd"/>
</dbReference>
<evidence type="ECO:0000256" key="1">
    <source>
        <dbReference type="ARBA" id="ARBA00004613"/>
    </source>
</evidence>
<dbReference type="eggNOG" id="COG2755">
    <property type="taxonomic scope" value="Bacteria"/>
</dbReference>
<dbReference type="PROSITE" id="PS00330">
    <property type="entry name" value="HEMOLYSIN_CALCIUM"/>
    <property type="match status" value="8"/>
</dbReference>
<dbReference type="Proteomes" id="UP000004318">
    <property type="component" value="Unassembled WGS sequence"/>
</dbReference>
<comment type="caution">
    <text evidence="5">The sequence shown here is derived from an EMBL/GenBank/DDBJ whole genome shotgun (WGS) entry which is preliminary data.</text>
</comment>
<dbReference type="PRINTS" id="PR00895">
    <property type="entry name" value="PENTAXIN"/>
</dbReference>
<keyword evidence="2" id="KW-0964">Secreted</keyword>
<dbReference type="Gene3D" id="2.160.20.160">
    <property type="match status" value="1"/>
</dbReference>
<feature type="domain" description="Pentraxin (PTX)" evidence="4">
    <location>
        <begin position="1274"/>
        <end position="1466"/>
    </location>
</feature>
<dbReference type="InterPro" id="IPR013320">
    <property type="entry name" value="ConA-like_dom_sf"/>
</dbReference>
<organism evidence="5 6">
    <name type="scientific">Pseudooceanicola batsensis (strain ATCC BAA-863 / DSM 15984 / KCTC 12145 / HTCC2597)</name>
    <name type="common">Oceanicola batsensis</name>
    <dbReference type="NCBI Taxonomy" id="252305"/>
    <lineage>
        <taxon>Bacteria</taxon>
        <taxon>Pseudomonadati</taxon>
        <taxon>Pseudomonadota</taxon>
        <taxon>Alphaproteobacteria</taxon>
        <taxon>Rhodobacterales</taxon>
        <taxon>Paracoccaceae</taxon>
        <taxon>Pseudooceanicola</taxon>
    </lineage>
</organism>
<dbReference type="InterPro" id="IPR040853">
    <property type="entry name" value="RapA2_cadherin-like"/>
</dbReference>
<keyword evidence="6" id="KW-1185">Reference proteome</keyword>
<dbReference type="GO" id="GO:0005509">
    <property type="term" value="F:calcium ion binding"/>
    <property type="evidence" value="ECO:0007669"/>
    <property type="project" value="InterPro"/>
</dbReference>
<dbReference type="HOGENOM" id="CLU_230498_0_0_5"/>
<dbReference type="GO" id="GO:0005576">
    <property type="term" value="C:extracellular region"/>
    <property type="evidence" value="ECO:0007669"/>
    <property type="project" value="UniProtKB-SubCell"/>
</dbReference>
<dbReference type="InterPro" id="IPR050557">
    <property type="entry name" value="RTX_toxin/Mannuronan_C5-epim"/>
</dbReference>
<dbReference type="SMART" id="SM00159">
    <property type="entry name" value="PTX"/>
    <property type="match status" value="1"/>
</dbReference>
<dbReference type="Pfam" id="PF00354">
    <property type="entry name" value="Pentaxin"/>
    <property type="match status" value="2"/>
</dbReference>
<evidence type="ECO:0000259" key="4">
    <source>
        <dbReference type="SMART" id="SM00159"/>
    </source>
</evidence>
<dbReference type="Gene3D" id="2.60.120.200">
    <property type="match status" value="2"/>
</dbReference>
<evidence type="ECO:0000256" key="3">
    <source>
        <dbReference type="SAM" id="MobiDB-lite"/>
    </source>
</evidence>
<comment type="subcellular location">
    <subcellularLocation>
        <location evidence="1">Secreted</location>
    </subcellularLocation>
</comment>
<evidence type="ECO:0000313" key="5">
    <source>
        <dbReference type="EMBL" id="EAQ04757.1"/>
    </source>
</evidence>
<protein>
    <submittedName>
        <fullName evidence="5">Hemolysin-type calcium-binding protein</fullName>
    </submittedName>
</protein>
<dbReference type="eggNOG" id="COG2931">
    <property type="taxonomic scope" value="Bacteria"/>
</dbReference>
<proteinExistence type="predicted"/>
<sequence>MTVHAGAGDDVLATSYAPVAAGSLFDGGAGFDRLEVDGDLDLMTGIGGQGEIYRNFEAVAAHADRDEDQTFRGDGGNNLLGGGLGDDTLVGRDGNDSLYGGAGRDVLIGGAGADALTGGAGVDTADYSGAATSVFVDLDFGGTGRGFRGEAQGDVLDGVENLVGSDYEDILIGDNAANALAGGEGDDRLQSQGGTDTLSGGEGDDLLNRGTLATLSNAKANLYDGGDGFDIVAVDVFSPFRQTGSYTADDGGKFTFKEGAFAGTEKTAYRDIKISYRYERSAHVELELDETGAGTIRYIEDDASGRFLATRIEGQAVYGSRNSAVDLNWDKRTTNYNINISDQSLSNLRGDNINYTRGDYYSLFGSGTVDSTSGAPSVRGGEFGSELVQNIEGMIASRGNDRITGNSAANAFFGNGGSDLLEGGGGDDRLGFGEGQALSDVFSFPGSSGVQAPGSDSRLFYDIEQRLVYLNPEGTESSDGRNDWTPVGKIQISAGGAVQDIGSFLWGQGGIDTLDMRYDRGVSFYPDLSTNYAVVDLNIASSAAPTNLYTGEQIQYGRAGWYDPAGTRQSFATTYGVENIIGSRRDDVLIGDRNDNRIEGLDGADEMRGGAGFDTAAYSLADEGVTLNLRSEGSGFVLDNAREIVTGTGDATGDLAEEFERFEGSNHGDLFILEGQAAEIATTFEVAFEYSTLNGSVPVTVPGVQTVTFAAFDPANLATGTEVDTGAGDDAVIVEGLGAHDISLGAGDDTATLRNIGHTLSGGAGDDTITILKHDALGLQGIDAALRVTTIDGGADEDTVVFSGGNYVTFQITNSGVLVTERPSPEFENDTFEWVHPELGPQSLSLRDTPEFTAQQNALKSAVASYWLRNVEIVEIDGERIRIDNADPVVDADKTMVLAEDAIDPYELNLNIAQADMDAGATFEILALPQTATLVLASGAALSVGDSVTAADMAALRVVPGQDFDPSRDSVQYRLQGDPAEEARTKMLPETVRGTALGLTAHGTEVEVTTTPPTEPTAEIPLVRLNPVTGAASTPEELQYADGGNFRDFGAGPVTVEFLFRSAGAYDPDGPAQVFMSYNVSGNDNEVMLFGHTDDRGLELAFNGTNIYTGYRIEQLFDREAHRVSVVFASDAGEITLFVDGEQVFHDKVAGSLGSVTNGGFLYFGQEQDSPGGGFNVNQTINGDFGDIRIWSGARSQAEIRADAFAEIADPGAEASLAAYWQADPANQGVMVNAVGDTHLKLMNAPKIVSAVDPAAPVATVIPTVRVNAHPNQTEYVQANPFAMPTGDATIEFVMQALDRPEEFSERQHFASYAVPDSNNEFLMYVDGTNSAGTIGMGIAGNPGFNTGVSSALIMDGQPHRISVTLDVSEQVATLYVDGVAVFTGDGNGPLAMAAGGSFNFGQEQDSVGGSFDTRQEVRADFGDIRVWNTVRSQAEIESTAFHQIDHPGTVPGLVANWQVDPSYTAGIPELSGGSDMIAVNGPALGSVSFPLPEVAGPPAAPAPAISVTQFVDQHGDALTITVDEVPGNGTVFFMAPDAELLAMGITFPVETAVSAGDVLTPDQLERLHFRADPDFSGDAGEFRYTVRDDVGFRQLSGTLAPDANFASDGAANDGAASQTVSFRITPVNDAPEIANVLFPLSPGGTVDSSVRVSDAEGDGYTVTLETQGRYGTAKVGADGGFTYVQDTAIDFAGAAFIEDTFRVTVTESTAGPLFVSAPAPVATTREQTMRIINPDMQSAIVFDPRDPDYFEEDGTPRKLGGLGTNDLLYGHDGANGLFGFGGDDNLFGFAGDDTLEGGKGDDTILGDLGLDHLLGGAGGDWLNGGSHADVLDGGSGDDFVTYAGAASGARRISLGGTPGEGGESHGDVLRNIENAIGSRFADVFIGTSGANALSGIGGNDLFYGLGGDDTLNGGSGDDALDGGDGADVLIGSVGTDAVRYVSSAAVQVNLAANTGAGGQAQGDTFYGIENLVGSQFGDTLVGSAEANVIQGLDGDDLMRGWHGADTLIGHAGIDTASYQDSAVGVNIGIFRAGSGGTAEGDRLIFVEGIIGSGHDDELVGGGFAPILEGAGGNDTLIDFGGNATIRGGFGDDTINAGGGADSIDGGAGTDTLRYANTSSVTIDLGAGTGSGFAAEGDTIVNVENVVGSNAADTLTGDGADNRLEGLYGEDTIKGGVGNDVLVGGGNADTFVFDTAGWGRDLVLDWQDNFDKIDLRGSGLTHASFAKVDTAQGVRLDYFNGATTDTIHLFGASLTPADITASDFLT</sequence>
<reference evidence="5 6" key="1">
    <citation type="journal article" date="2010" name="J. Bacteriol.">
        <title>Genome sequences of Oceanicola granulosus HTCC2516(T) and Oceanicola batsensis HTCC2597(TDelta).</title>
        <authorList>
            <person name="Thrash J.C."/>
            <person name="Cho J.C."/>
            <person name="Vergin K.L."/>
            <person name="Giovannoni S.J."/>
        </authorList>
    </citation>
    <scope>NUCLEOTIDE SEQUENCE [LARGE SCALE GENOMIC DNA]</scope>
    <source>
        <strain evidence="6">ATCC BAA-863 / DSM 15984 / KCTC 12145 / HTCC2597</strain>
    </source>
</reference>
<dbReference type="PANTHER" id="PTHR38340:SF1">
    <property type="entry name" value="S-LAYER PROTEIN"/>
    <property type="match status" value="1"/>
</dbReference>
<dbReference type="InterPro" id="IPR011049">
    <property type="entry name" value="Serralysin-like_metalloprot_C"/>
</dbReference>
<feature type="region of interest" description="Disordered" evidence="3">
    <location>
        <begin position="182"/>
        <end position="203"/>
    </location>
</feature>
<gene>
    <name evidence="5" type="ORF">OB2597_05725</name>
</gene>
<accession>A3TSY0</accession>
<dbReference type="PANTHER" id="PTHR38340">
    <property type="entry name" value="S-LAYER PROTEIN"/>
    <property type="match status" value="1"/>
</dbReference>
<dbReference type="SUPFAM" id="SSF51120">
    <property type="entry name" value="beta-Roll"/>
    <property type="match status" value="8"/>
</dbReference>
<dbReference type="Gene3D" id="2.150.10.10">
    <property type="entry name" value="Serralysin-like metalloprotease, C-terminal"/>
    <property type="match status" value="8"/>
</dbReference>
<evidence type="ECO:0000313" key="6">
    <source>
        <dbReference type="Proteomes" id="UP000004318"/>
    </source>
</evidence>
<evidence type="ECO:0000256" key="2">
    <source>
        <dbReference type="ARBA" id="ARBA00022525"/>
    </source>
</evidence>
<dbReference type="PRINTS" id="PR00313">
    <property type="entry name" value="CABNDNGRPT"/>
</dbReference>
<dbReference type="InterPro" id="IPR001759">
    <property type="entry name" value="PTX_dom"/>
</dbReference>
<dbReference type="STRING" id="252305.OB2597_05725"/>
<dbReference type="RefSeq" id="WP_009805374.1">
    <property type="nucleotide sequence ID" value="NZ_CH724131.1"/>
</dbReference>